<dbReference type="GO" id="GO:0003924">
    <property type="term" value="F:GTPase activity"/>
    <property type="evidence" value="ECO:0007669"/>
    <property type="project" value="InterPro"/>
</dbReference>
<dbReference type="PRINTS" id="PR00449">
    <property type="entry name" value="RASTRNSFRMNG"/>
</dbReference>
<sequence length="237" mass="26964">MELRYDDVTVVDEPQLCGNRFKILILGRNGSGKSALIHRLKNNVFPDPDTIASFPNVTVVVRAVHGSIFKADLVESDLTDFLAKDSSSNKSSVHFARQTLDVNGLLLIYDITNSNTFWEIDEVLRIVERMVSPDVDICLVGTKADLVDHRQISFKEAESKSHQLGFSLFETSAMMGINCEEMLLEMLDKLAERRQEVQQYVSESTEVYQTTISTSDQESAEPSIFCWLPRLLWRRKR</sequence>
<comment type="caution">
    <text evidence="5">The sequence shown here is derived from an EMBL/GenBank/DDBJ whole genome shotgun (WGS) entry which is preliminary data.</text>
</comment>
<dbReference type="PROSITE" id="PS51419">
    <property type="entry name" value="RAB"/>
    <property type="match status" value="1"/>
</dbReference>
<keyword evidence="4" id="KW-0636">Prenylation</keyword>
<dbReference type="SUPFAM" id="SSF52540">
    <property type="entry name" value="P-loop containing nucleoside triphosphate hydrolases"/>
    <property type="match status" value="1"/>
</dbReference>
<comment type="similarity">
    <text evidence="1">Belongs to the small GTPase superfamily. Rab family.</text>
</comment>
<dbReference type="PROSITE" id="PS51421">
    <property type="entry name" value="RAS"/>
    <property type="match status" value="1"/>
</dbReference>
<organism evidence="5 6">
    <name type="scientific">Parelaphostrongylus tenuis</name>
    <name type="common">Meningeal worm</name>
    <dbReference type="NCBI Taxonomy" id="148309"/>
    <lineage>
        <taxon>Eukaryota</taxon>
        <taxon>Metazoa</taxon>
        <taxon>Ecdysozoa</taxon>
        <taxon>Nematoda</taxon>
        <taxon>Chromadorea</taxon>
        <taxon>Rhabditida</taxon>
        <taxon>Rhabditina</taxon>
        <taxon>Rhabditomorpha</taxon>
        <taxon>Strongyloidea</taxon>
        <taxon>Metastrongylidae</taxon>
        <taxon>Parelaphostrongylus</taxon>
    </lineage>
</organism>
<keyword evidence="2" id="KW-0547">Nucleotide-binding</keyword>
<keyword evidence="6" id="KW-1185">Reference proteome</keyword>
<evidence type="ECO:0000256" key="3">
    <source>
        <dbReference type="ARBA" id="ARBA00023134"/>
    </source>
</evidence>
<dbReference type="Gene3D" id="3.40.50.300">
    <property type="entry name" value="P-loop containing nucleotide triphosphate hydrolases"/>
    <property type="match status" value="1"/>
</dbReference>
<proteinExistence type="inferred from homology"/>
<dbReference type="Pfam" id="PF00071">
    <property type="entry name" value="Ras"/>
    <property type="match status" value="1"/>
</dbReference>
<dbReference type="AlphaFoldDB" id="A0AAD5QXK9"/>
<keyword evidence="4" id="KW-0449">Lipoprotein</keyword>
<name>A0AAD5QXK9_PARTN</name>
<protein>
    <submittedName>
        <fullName evidence="5">Uncharacterized protein</fullName>
    </submittedName>
</protein>
<dbReference type="EMBL" id="JAHQIW010004899">
    <property type="protein sequence ID" value="KAJ1364241.1"/>
    <property type="molecule type" value="Genomic_DNA"/>
</dbReference>
<dbReference type="SMART" id="SM00173">
    <property type="entry name" value="RAS"/>
    <property type="match status" value="1"/>
</dbReference>
<evidence type="ECO:0000256" key="2">
    <source>
        <dbReference type="ARBA" id="ARBA00022741"/>
    </source>
</evidence>
<dbReference type="InterPro" id="IPR027417">
    <property type="entry name" value="P-loop_NTPase"/>
</dbReference>
<evidence type="ECO:0000313" key="5">
    <source>
        <dbReference type="EMBL" id="KAJ1364241.1"/>
    </source>
</evidence>
<dbReference type="CDD" id="cd00154">
    <property type="entry name" value="Rab"/>
    <property type="match status" value="1"/>
</dbReference>
<dbReference type="InterPro" id="IPR001806">
    <property type="entry name" value="Small_GTPase"/>
</dbReference>
<reference evidence="5" key="1">
    <citation type="submission" date="2021-06" db="EMBL/GenBank/DDBJ databases">
        <title>Parelaphostrongylus tenuis whole genome reference sequence.</title>
        <authorList>
            <person name="Garwood T.J."/>
            <person name="Larsen P.A."/>
            <person name="Fountain-Jones N.M."/>
            <person name="Garbe J.R."/>
            <person name="Macchietto M.G."/>
            <person name="Kania S.A."/>
            <person name="Gerhold R.W."/>
            <person name="Richards J.E."/>
            <person name="Wolf T.M."/>
        </authorList>
    </citation>
    <scope>NUCLEOTIDE SEQUENCE</scope>
    <source>
        <strain evidence="5">MNPRO001-30</strain>
        <tissue evidence="5">Meninges</tissue>
    </source>
</reference>
<dbReference type="SMART" id="SM00175">
    <property type="entry name" value="RAB"/>
    <property type="match status" value="1"/>
</dbReference>
<dbReference type="PANTHER" id="PTHR47980">
    <property type="entry name" value="LD44762P"/>
    <property type="match status" value="1"/>
</dbReference>
<evidence type="ECO:0000313" key="6">
    <source>
        <dbReference type="Proteomes" id="UP001196413"/>
    </source>
</evidence>
<evidence type="ECO:0000256" key="1">
    <source>
        <dbReference type="ARBA" id="ARBA00006270"/>
    </source>
</evidence>
<dbReference type="GO" id="GO:0005525">
    <property type="term" value="F:GTP binding"/>
    <property type="evidence" value="ECO:0007669"/>
    <property type="project" value="UniProtKB-KW"/>
</dbReference>
<dbReference type="Proteomes" id="UP001196413">
    <property type="component" value="Unassembled WGS sequence"/>
</dbReference>
<dbReference type="InterPro" id="IPR050305">
    <property type="entry name" value="Small_GTPase_Rab"/>
</dbReference>
<evidence type="ECO:0000256" key="4">
    <source>
        <dbReference type="ARBA" id="ARBA00023289"/>
    </source>
</evidence>
<keyword evidence="3" id="KW-0342">GTP-binding</keyword>
<accession>A0AAD5QXK9</accession>
<gene>
    <name evidence="5" type="ORF">KIN20_024290</name>
</gene>